<feature type="binding site" evidence="8">
    <location>
        <position position="20"/>
    </location>
    <ligand>
        <name>3-phosphoshikimate</name>
        <dbReference type="ChEBI" id="CHEBI:145989"/>
    </ligand>
</feature>
<evidence type="ECO:0000256" key="1">
    <source>
        <dbReference type="ARBA" id="ARBA00004811"/>
    </source>
</evidence>
<comment type="subunit">
    <text evidence="8">Monomer.</text>
</comment>
<dbReference type="AlphaFoldDB" id="A0A855XCH5"/>
<dbReference type="PIRSF" id="PIRSF000505">
    <property type="entry name" value="EPSPS"/>
    <property type="match status" value="1"/>
</dbReference>
<dbReference type="NCBIfam" id="TIGR01356">
    <property type="entry name" value="aroA"/>
    <property type="match status" value="1"/>
</dbReference>
<evidence type="ECO:0000256" key="5">
    <source>
        <dbReference type="ARBA" id="ARBA00022679"/>
    </source>
</evidence>
<evidence type="ECO:0000259" key="9">
    <source>
        <dbReference type="Pfam" id="PF00275"/>
    </source>
</evidence>
<dbReference type="Proteomes" id="UP000250918">
    <property type="component" value="Unassembled WGS sequence"/>
</dbReference>
<feature type="binding site" evidence="8">
    <location>
        <position position="406"/>
    </location>
    <ligand>
        <name>phosphoenolpyruvate</name>
        <dbReference type="ChEBI" id="CHEBI:58702"/>
    </ligand>
</feature>
<dbReference type="Pfam" id="PF00275">
    <property type="entry name" value="EPSP_synthase"/>
    <property type="match status" value="2"/>
</dbReference>
<dbReference type="GO" id="GO:0003866">
    <property type="term" value="F:3-phosphoshikimate 1-carboxyvinyltransferase activity"/>
    <property type="evidence" value="ECO:0007669"/>
    <property type="project" value="UniProtKB-UniRule"/>
</dbReference>
<dbReference type="FunFam" id="3.65.10.10:FF:000005">
    <property type="entry name" value="3-phosphoshikimate 1-carboxyvinyltransferase"/>
    <property type="match status" value="1"/>
</dbReference>
<evidence type="ECO:0000256" key="4">
    <source>
        <dbReference type="ARBA" id="ARBA00022605"/>
    </source>
</evidence>
<feature type="binding site" evidence="8">
    <location>
        <position position="20"/>
    </location>
    <ligand>
        <name>phosphoenolpyruvate</name>
        <dbReference type="ChEBI" id="CHEBI:58702"/>
    </ligand>
</feature>
<gene>
    <name evidence="8 10" type="primary">aroA</name>
    <name evidence="10" type="ORF">C3F09_01400</name>
</gene>
<keyword evidence="4 8" id="KW-0028">Amino-acid biosynthesis</keyword>
<name>A0A855XCH5_9BACT</name>
<dbReference type="PROSITE" id="PS00104">
    <property type="entry name" value="EPSP_SYNTHASE_1"/>
    <property type="match status" value="1"/>
</dbReference>
<dbReference type="GO" id="GO:0009423">
    <property type="term" value="P:chorismate biosynthetic process"/>
    <property type="evidence" value="ECO:0007669"/>
    <property type="project" value="UniProtKB-UniRule"/>
</dbReference>
<dbReference type="InterPro" id="IPR023193">
    <property type="entry name" value="EPSP_synthase_CS"/>
</dbReference>
<organism evidence="10 11">
    <name type="scientific">candidate division GN15 bacterium</name>
    <dbReference type="NCBI Taxonomy" id="2072418"/>
    <lineage>
        <taxon>Bacteria</taxon>
        <taxon>candidate division GN15</taxon>
    </lineage>
</organism>
<comment type="subcellular location">
    <subcellularLocation>
        <location evidence="8">Cytoplasm</location>
    </subcellularLocation>
</comment>
<dbReference type="PANTHER" id="PTHR21090:SF5">
    <property type="entry name" value="PENTAFUNCTIONAL AROM POLYPEPTIDE"/>
    <property type="match status" value="1"/>
</dbReference>
<dbReference type="PROSITE" id="PS00885">
    <property type="entry name" value="EPSP_SYNTHASE_2"/>
    <property type="match status" value="1"/>
</dbReference>
<feature type="binding site" evidence="8">
    <location>
        <position position="333"/>
    </location>
    <ligand>
        <name>3-phosphoshikimate</name>
        <dbReference type="ChEBI" id="CHEBI:145989"/>
    </ligand>
</feature>
<evidence type="ECO:0000256" key="7">
    <source>
        <dbReference type="ARBA" id="ARBA00044633"/>
    </source>
</evidence>
<feature type="binding site" evidence="8">
    <location>
        <position position="21"/>
    </location>
    <ligand>
        <name>3-phosphoshikimate</name>
        <dbReference type="ChEBI" id="CHEBI:145989"/>
    </ligand>
</feature>
<dbReference type="SUPFAM" id="SSF55205">
    <property type="entry name" value="EPT/RTPC-like"/>
    <property type="match status" value="1"/>
</dbReference>
<comment type="caution">
    <text evidence="8">Lacks conserved residue(s) required for the propagation of feature annotation.</text>
</comment>
<feature type="binding site" evidence="8">
    <location>
        <position position="25"/>
    </location>
    <ligand>
        <name>3-phosphoshikimate</name>
        <dbReference type="ChEBI" id="CHEBI:145989"/>
    </ligand>
</feature>
<feature type="binding site" evidence="8">
    <location>
        <position position="164"/>
    </location>
    <ligand>
        <name>3-phosphoshikimate</name>
        <dbReference type="ChEBI" id="CHEBI:145989"/>
    </ligand>
</feature>
<keyword evidence="5 8" id="KW-0808">Transferase</keyword>
<comment type="caution">
    <text evidence="10">The sequence shown here is derived from an EMBL/GenBank/DDBJ whole genome shotgun (WGS) entry which is preliminary data.</text>
</comment>
<keyword evidence="6 8" id="KW-0057">Aromatic amino acid biosynthesis</keyword>
<feature type="binding site" evidence="8">
    <location>
        <position position="364"/>
    </location>
    <ligand>
        <name>phosphoenolpyruvate</name>
        <dbReference type="ChEBI" id="CHEBI:58702"/>
    </ligand>
</feature>
<feature type="binding site" evidence="8">
    <location>
        <position position="164"/>
    </location>
    <ligand>
        <name>phosphoenolpyruvate</name>
        <dbReference type="ChEBI" id="CHEBI:58702"/>
    </ligand>
</feature>
<dbReference type="Gene3D" id="3.65.10.10">
    <property type="entry name" value="Enolpyruvate transferase domain"/>
    <property type="match status" value="2"/>
</dbReference>
<feature type="binding site" evidence="8">
    <location>
        <position position="360"/>
    </location>
    <ligand>
        <name>3-phosphoshikimate</name>
        <dbReference type="ChEBI" id="CHEBI:145989"/>
    </ligand>
</feature>
<comment type="function">
    <text evidence="8">Catalyzes the transfer of the enolpyruvyl moiety of phosphoenolpyruvate (PEP) to the 5-hydroxyl of shikimate-3-phosphate (S3P) to produce enolpyruvyl shikimate-3-phosphate and inorganic phosphate.</text>
</comment>
<feature type="binding site" evidence="8">
    <location>
        <position position="91"/>
    </location>
    <ligand>
        <name>phosphoenolpyruvate</name>
        <dbReference type="ChEBI" id="CHEBI:58702"/>
    </ligand>
</feature>
<dbReference type="EC" id="2.5.1.19" evidence="8"/>
<dbReference type="InterPro" id="IPR001986">
    <property type="entry name" value="Enolpyruvate_Tfrase_dom"/>
</dbReference>
<dbReference type="GO" id="GO:0005737">
    <property type="term" value="C:cytoplasm"/>
    <property type="evidence" value="ECO:0007669"/>
    <property type="project" value="UniProtKB-SubCell"/>
</dbReference>
<proteinExistence type="inferred from homology"/>
<sequence length="446" mass="47472">MLKLRKAKRIGGNVVVPGDKSIAHRAALLSILSRGPITIKNWPGNDDCNRSLAAARQLGVTVTRDENVLILTPPEQPMIAPESIIDCGNSGTTARLLAGLLAGSNVSAILSGDESLSSRPMARVIEPLTAMGADIFATNNRLPIKIAGKKLLPFEYRLQVSSAQVKSALLLAGLSSHCTVTVREDTVTRDHTENMIAALGDGLVVREVKAQYVPDPDDPRKKKSVVSEPFKKEITLTGQAHIDGGEVDIPGDISTAAFFFALAAMSEKTIAVPRVGLNSTRTGILEHLRAIGCQVEVEDRKVISGEPRGNVIVTGGKLKPRRLHGETVVDLIDEIPIVAVMAALADGTTIIRDAGELRHKESDRLATVAENLQRMGIKCGLLEDGLAIEGGKELQGADLKTYGDHRIAMAFAIAAQFAVGPSTLDDESVVGISCPTFFELLHTVAS</sequence>
<feature type="binding site" evidence="8">
    <location>
        <position position="119"/>
    </location>
    <ligand>
        <name>phosphoenolpyruvate</name>
        <dbReference type="ChEBI" id="CHEBI:58702"/>
    </ligand>
</feature>
<dbReference type="InterPro" id="IPR006264">
    <property type="entry name" value="EPSP_synthase"/>
</dbReference>
<evidence type="ECO:0000313" key="10">
    <source>
        <dbReference type="EMBL" id="PWB75943.1"/>
    </source>
</evidence>
<dbReference type="UniPathway" id="UPA00053">
    <property type="reaction ID" value="UER00089"/>
</dbReference>
<dbReference type="CDD" id="cd01556">
    <property type="entry name" value="EPSP_synthase"/>
    <property type="match status" value="1"/>
</dbReference>
<evidence type="ECO:0000256" key="8">
    <source>
        <dbReference type="HAMAP-Rule" id="MF_00210"/>
    </source>
</evidence>
<dbReference type="HAMAP" id="MF_00210">
    <property type="entry name" value="EPSP_synth"/>
    <property type="match status" value="1"/>
</dbReference>
<dbReference type="InterPro" id="IPR036968">
    <property type="entry name" value="Enolpyruvate_Tfrase_sf"/>
</dbReference>
<evidence type="ECO:0000313" key="11">
    <source>
        <dbReference type="Proteomes" id="UP000250918"/>
    </source>
</evidence>
<protein>
    <recommendedName>
        <fullName evidence="8">3-phosphoshikimate 1-carboxyvinyltransferase</fullName>
        <ecNumber evidence="8">2.5.1.19</ecNumber>
    </recommendedName>
    <alternativeName>
        <fullName evidence="8">5-enolpyruvylshikimate-3-phosphate synthase</fullName>
        <shortName evidence="8">EPSP synthase</shortName>
        <shortName evidence="8">EPSPS</shortName>
    </alternativeName>
</protein>
<comment type="pathway">
    <text evidence="1 8">Metabolic intermediate biosynthesis; chorismate biosynthesis; chorismate from D-erythrose 4-phosphate and phosphoenolpyruvate: step 6/7.</text>
</comment>
<dbReference type="EMBL" id="PQAP01000006">
    <property type="protein sequence ID" value="PWB75943.1"/>
    <property type="molecule type" value="Genomic_DNA"/>
</dbReference>
<feature type="active site" description="Proton acceptor" evidence="8">
    <location>
        <position position="333"/>
    </location>
</feature>
<evidence type="ECO:0000256" key="3">
    <source>
        <dbReference type="ARBA" id="ARBA00022490"/>
    </source>
</evidence>
<feature type="domain" description="Enolpyruvate transferase" evidence="9">
    <location>
        <begin position="231"/>
        <end position="440"/>
    </location>
</feature>
<dbReference type="PANTHER" id="PTHR21090">
    <property type="entry name" value="AROM/DEHYDROQUINATE SYNTHASE"/>
    <property type="match status" value="1"/>
</dbReference>
<comment type="similarity">
    <text evidence="2 8">Belongs to the EPSP synthase family.</text>
</comment>
<evidence type="ECO:0000256" key="2">
    <source>
        <dbReference type="ARBA" id="ARBA00009948"/>
    </source>
</evidence>
<feature type="domain" description="Enolpyruvate transferase" evidence="9">
    <location>
        <begin position="5"/>
        <end position="202"/>
    </location>
</feature>
<keyword evidence="3 8" id="KW-0963">Cytoplasm</keyword>
<dbReference type="GO" id="GO:0008652">
    <property type="term" value="P:amino acid biosynthetic process"/>
    <property type="evidence" value="ECO:0007669"/>
    <property type="project" value="UniProtKB-KW"/>
</dbReference>
<accession>A0A855XCH5</accession>
<dbReference type="InterPro" id="IPR013792">
    <property type="entry name" value="RNA3'P_cycl/enolpyr_Trfase_a/b"/>
</dbReference>
<dbReference type="GO" id="GO:0009073">
    <property type="term" value="P:aromatic amino acid family biosynthetic process"/>
    <property type="evidence" value="ECO:0007669"/>
    <property type="project" value="UniProtKB-KW"/>
</dbReference>
<reference evidence="10 11" key="1">
    <citation type="journal article" date="2018" name="ISME J.">
        <title>A methanotrophic archaeon couples anaerobic oxidation of methane to Fe(III) reduction.</title>
        <authorList>
            <person name="Cai C."/>
            <person name="Leu A.O."/>
            <person name="Xie G.J."/>
            <person name="Guo J."/>
            <person name="Feng Y."/>
            <person name="Zhao J.X."/>
            <person name="Tyson G.W."/>
            <person name="Yuan Z."/>
            <person name="Hu S."/>
        </authorList>
    </citation>
    <scope>NUCLEOTIDE SEQUENCE [LARGE SCALE GENOMIC DNA]</scope>
    <source>
        <strain evidence="10">FeB_12</strain>
    </source>
</reference>
<feature type="binding site" evidence="8">
    <location>
        <position position="162"/>
    </location>
    <ligand>
        <name>3-phosphoshikimate</name>
        <dbReference type="ChEBI" id="CHEBI:145989"/>
    </ligand>
</feature>
<evidence type="ECO:0000256" key="6">
    <source>
        <dbReference type="ARBA" id="ARBA00023141"/>
    </source>
</evidence>
<comment type="catalytic activity">
    <reaction evidence="7">
        <text>3-phosphoshikimate + phosphoenolpyruvate = 5-O-(1-carboxyvinyl)-3-phosphoshikimate + phosphate</text>
        <dbReference type="Rhea" id="RHEA:21256"/>
        <dbReference type="ChEBI" id="CHEBI:43474"/>
        <dbReference type="ChEBI" id="CHEBI:57701"/>
        <dbReference type="ChEBI" id="CHEBI:58702"/>
        <dbReference type="ChEBI" id="CHEBI:145989"/>
        <dbReference type="EC" id="2.5.1.19"/>
    </reaction>
    <physiologicalReaction direction="left-to-right" evidence="7">
        <dbReference type="Rhea" id="RHEA:21257"/>
    </physiologicalReaction>
</comment>